<organism evidence="1 2">
    <name type="scientific">Coccidioides posadasii RMSCC 3488</name>
    <dbReference type="NCBI Taxonomy" id="454284"/>
    <lineage>
        <taxon>Eukaryota</taxon>
        <taxon>Fungi</taxon>
        <taxon>Dikarya</taxon>
        <taxon>Ascomycota</taxon>
        <taxon>Pezizomycotina</taxon>
        <taxon>Eurotiomycetes</taxon>
        <taxon>Eurotiomycetidae</taxon>
        <taxon>Onygenales</taxon>
        <taxon>Onygenaceae</taxon>
        <taxon>Coccidioides</taxon>
    </lineage>
</organism>
<sequence>MDRGALLAQCSHIPRVLLFSLRLIPGLENQRHQNSRCTCRKPVEVCCLRKALVVSIFSEGKGNSWPWIFPAEEHLTLTSHIELGAIIIEIRNLDNLRVFGLILANIVPRIQARDFVPHRRKEDRSPGCW</sequence>
<reference evidence="2" key="3">
    <citation type="journal article" date="2010" name="Genome Res.">
        <title>Population genomic sequencing of Coccidioides fungi reveals recent hybridization and transposon control.</title>
        <authorList>
            <person name="Neafsey D.E."/>
            <person name="Barker B.M."/>
            <person name="Sharpton T.J."/>
            <person name="Stajich J.E."/>
            <person name="Park D.J."/>
            <person name="Whiston E."/>
            <person name="Hung C.-Y."/>
            <person name="McMahan C."/>
            <person name="White J."/>
            <person name="Sykes S."/>
            <person name="Heiman D."/>
            <person name="Young S."/>
            <person name="Zeng Q."/>
            <person name="Abouelleil A."/>
            <person name="Aftuck L."/>
            <person name="Bessette D."/>
            <person name="Brown A."/>
            <person name="FitzGerald M."/>
            <person name="Lui A."/>
            <person name="Macdonald J.P."/>
            <person name="Priest M."/>
            <person name="Orbach M.J."/>
            <person name="Galgiani J.N."/>
            <person name="Kirkland T.N."/>
            <person name="Cole G.T."/>
            <person name="Birren B.W."/>
            <person name="Henn M.R."/>
            <person name="Taylor J.W."/>
            <person name="Rounsley S.D."/>
        </authorList>
    </citation>
    <scope>NUCLEOTIDE SEQUENCE [LARGE SCALE GENOMIC DNA]</scope>
    <source>
        <strain evidence="2">RMSCC 3488</strain>
    </source>
</reference>
<reference evidence="2" key="2">
    <citation type="journal article" date="2009" name="Genome Res.">
        <title>Comparative genomic analyses of the human fungal pathogens Coccidioides and their relatives.</title>
        <authorList>
            <person name="Sharpton T.J."/>
            <person name="Stajich J.E."/>
            <person name="Rounsley S.D."/>
            <person name="Gardner M.J."/>
            <person name="Wortman J.R."/>
            <person name="Jordar V.S."/>
            <person name="Maiti R."/>
            <person name="Kodira C.D."/>
            <person name="Neafsey D.E."/>
            <person name="Zeng Q."/>
            <person name="Hung C.-Y."/>
            <person name="McMahan C."/>
            <person name="Muszewska A."/>
            <person name="Grynberg M."/>
            <person name="Mandel M.A."/>
            <person name="Kellner E.M."/>
            <person name="Barker B.M."/>
            <person name="Galgiani J.N."/>
            <person name="Orbach M.J."/>
            <person name="Kirkland T.N."/>
            <person name="Cole G.T."/>
            <person name="Henn M.R."/>
            <person name="Birren B.W."/>
            <person name="Taylor J.W."/>
        </authorList>
    </citation>
    <scope>NUCLEOTIDE SEQUENCE [LARGE SCALE GENOMIC DNA]</scope>
    <source>
        <strain evidence="2">RMSCC 3488</strain>
    </source>
</reference>
<proteinExistence type="predicted"/>
<gene>
    <name evidence="1" type="ORF">CPAG_09216</name>
</gene>
<reference evidence="1 2" key="1">
    <citation type="submission" date="2007-06" db="EMBL/GenBank/DDBJ databases">
        <title>The Genome Sequence of Coccidioides posadasii RMSCC_3488.</title>
        <authorList>
            <consortium name="Coccidioides Genome Resources Consortium"/>
            <consortium name="The Broad Institute Genome Sequencing Platform"/>
            <person name="Henn M.R."/>
            <person name="Sykes S."/>
            <person name="Young S."/>
            <person name="Jaffe D."/>
            <person name="Berlin A."/>
            <person name="Alvarez P."/>
            <person name="Butler J."/>
            <person name="Gnerre S."/>
            <person name="Grabherr M."/>
            <person name="Mauceli E."/>
            <person name="Brockman W."/>
            <person name="Kodira C."/>
            <person name="Alvarado L."/>
            <person name="Zeng Q."/>
            <person name="Crawford M."/>
            <person name="Antoine C."/>
            <person name="Devon K."/>
            <person name="Galgiani J."/>
            <person name="Orsborn K."/>
            <person name="Lewis M.L."/>
            <person name="Nusbaum C."/>
            <person name="Galagan J."/>
            <person name="Birren B."/>
        </authorList>
    </citation>
    <scope>NUCLEOTIDE SEQUENCE [LARGE SCALE GENOMIC DNA]</scope>
    <source>
        <strain evidence="1 2">RMSCC 3488</strain>
    </source>
</reference>
<dbReference type="AlphaFoldDB" id="A0A0J6FIA8"/>
<name>A0A0J6FIA8_COCPO</name>
<evidence type="ECO:0000313" key="2">
    <source>
        <dbReference type="Proteomes" id="UP000054567"/>
    </source>
</evidence>
<protein>
    <submittedName>
        <fullName evidence="1">Uncharacterized protein</fullName>
    </submittedName>
</protein>
<evidence type="ECO:0000313" key="1">
    <source>
        <dbReference type="EMBL" id="KMM72926.1"/>
    </source>
</evidence>
<dbReference type="EMBL" id="DS268114">
    <property type="protein sequence ID" value="KMM72926.1"/>
    <property type="molecule type" value="Genomic_DNA"/>
</dbReference>
<dbReference type="VEuPathDB" id="FungiDB:CPAG_09216"/>
<dbReference type="Proteomes" id="UP000054567">
    <property type="component" value="Unassembled WGS sequence"/>
</dbReference>
<accession>A0A0J6FIA8</accession>